<feature type="region of interest" description="Disordered" evidence="1">
    <location>
        <begin position="1"/>
        <end position="46"/>
    </location>
</feature>
<dbReference type="AlphaFoldDB" id="X0Z659"/>
<proteinExistence type="predicted"/>
<dbReference type="EMBL" id="BART01008625">
    <property type="protein sequence ID" value="GAG55873.1"/>
    <property type="molecule type" value="Genomic_DNA"/>
</dbReference>
<feature type="compositionally biased region" description="Polar residues" evidence="1">
    <location>
        <begin position="1"/>
        <end position="24"/>
    </location>
</feature>
<comment type="caution">
    <text evidence="2">The sequence shown here is derived from an EMBL/GenBank/DDBJ whole genome shotgun (WGS) entry which is preliminary data.</text>
</comment>
<organism evidence="2">
    <name type="scientific">marine sediment metagenome</name>
    <dbReference type="NCBI Taxonomy" id="412755"/>
    <lineage>
        <taxon>unclassified sequences</taxon>
        <taxon>metagenomes</taxon>
        <taxon>ecological metagenomes</taxon>
    </lineage>
</organism>
<sequence>GFNPANITDEQRSTLFDQVSNTEISGRQYRQGRRSGYDPNTFSIFG</sequence>
<protein>
    <submittedName>
        <fullName evidence="2">Uncharacterized protein</fullName>
    </submittedName>
</protein>
<gene>
    <name evidence="2" type="ORF">S01H4_19351</name>
</gene>
<name>X0Z659_9ZZZZ</name>
<accession>X0Z659</accession>
<evidence type="ECO:0000256" key="1">
    <source>
        <dbReference type="SAM" id="MobiDB-lite"/>
    </source>
</evidence>
<reference evidence="2" key="1">
    <citation type="journal article" date="2014" name="Front. Microbiol.">
        <title>High frequency of phylogenetically diverse reductive dehalogenase-homologous genes in deep subseafloor sedimentary metagenomes.</title>
        <authorList>
            <person name="Kawai M."/>
            <person name="Futagami T."/>
            <person name="Toyoda A."/>
            <person name="Takaki Y."/>
            <person name="Nishi S."/>
            <person name="Hori S."/>
            <person name="Arai W."/>
            <person name="Tsubouchi T."/>
            <person name="Morono Y."/>
            <person name="Uchiyama I."/>
            <person name="Ito T."/>
            <person name="Fujiyama A."/>
            <person name="Inagaki F."/>
            <person name="Takami H."/>
        </authorList>
    </citation>
    <scope>NUCLEOTIDE SEQUENCE</scope>
    <source>
        <strain evidence="2">Expedition CK06-06</strain>
    </source>
</reference>
<evidence type="ECO:0000313" key="2">
    <source>
        <dbReference type="EMBL" id="GAG55873.1"/>
    </source>
</evidence>
<feature type="non-terminal residue" evidence="2">
    <location>
        <position position="1"/>
    </location>
</feature>